<sequence>MKDRTSQGGRAFAMANRLYREEAYLEKLELLLRTAKELAACRAQLEALDKR</sequence>
<comment type="caution">
    <text evidence="1">The sequence shown here is derived from an EMBL/GenBank/DDBJ whole genome shotgun (WGS) entry which is preliminary data.</text>
</comment>
<evidence type="ECO:0000313" key="1">
    <source>
        <dbReference type="EMBL" id="HIU29105.1"/>
    </source>
</evidence>
<feature type="non-terminal residue" evidence="1">
    <location>
        <position position="51"/>
    </location>
</feature>
<evidence type="ECO:0000313" key="2">
    <source>
        <dbReference type="Proteomes" id="UP000824089"/>
    </source>
</evidence>
<gene>
    <name evidence="1" type="ORF">IAD50_02285</name>
</gene>
<reference evidence="1" key="1">
    <citation type="submission" date="2020-10" db="EMBL/GenBank/DDBJ databases">
        <authorList>
            <person name="Gilroy R."/>
        </authorList>
    </citation>
    <scope>NUCLEOTIDE SEQUENCE</scope>
    <source>
        <strain evidence="1">CHK195-4489</strain>
    </source>
</reference>
<name>A0A9D1L9G7_9CLOT</name>
<accession>A0A9D1L9G7</accession>
<protein>
    <submittedName>
        <fullName evidence="1">Uncharacterized protein</fullName>
    </submittedName>
</protein>
<reference evidence="1" key="2">
    <citation type="journal article" date="2021" name="PeerJ">
        <title>Extensive microbial diversity within the chicken gut microbiome revealed by metagenomics and culture.</title>
        <authorList>
            <person name="Gilroy R."/>
            <person name="Ravi A."/>
            <person name="Getino M."/>
            <person name="Pursley I."/>
            <person name="Horton D.L."/>
            <person name="Alikhan N.F."/>
            <person name="Baker D."/>
            <person name="Gharbi K."/>
            <person name="Hall N."/>
            <person name="Watson M."/>
            <person name="Adriaenssens E.M."/>
            <person name="Foster-Nyarko E."/>
            <person name="Jarju S."/>
            <person name="Secka A."/>
            <person name="Antonio M."/>
            <person name="Oren A."/>
            <person name="Chaudhuri R.R."/>
            <person name="La Ragione R."/>
            <person name="Hildebrand F."/>
            <person name="Pallen M.J."/>
        </authorList>
    </citation>
    <scope>NUCLEOTIDE SEQUENCE</scope>
    <source>
        <strain evidence="1">CHK195-4489</strain>
    </source>
</reference>
<dbReference type="AlphaFoldDB" id="A0A9D1L9G7"/>
<dbReference type="EMBL" id="DVMM01000047">
    <property type="protein sequence ID" value="HIU29105.1"/>
    <property type="molecule type" value="Genomic_DNA"/>
</dbReference>
<proteinExistence type="predicted"/>
<dbReference type="Proteomes" id="UP000824089">
    <property type="component" value="Unassembled WGS sequence"/>
</dbReference>
<organism evidence="1 2">
    <name type="scientific">Candidatus Egerieisoma faecipullorum</name>
    <dbReference type="NCBI Taxonomy" id="2840963"/>
    <lineage>
        <taxon>Bacteria</taxon>
        <taxon>Bacillati</taxon>
        <taxon>Bacillota</taxon>
        <taxon>Clostridia</taxon>
        <taxon>Eubacteriales</taxon>
        <taxon>Clostridiaceae</taxon>
        <taxon>Clostridiaceae incertae sedis</taxon>
        <taxon>Candidatus Egerieisoma</taxon>
    </lineage>
</organism>